<organism evidence="2 3">
    <name type="scientific">Buddleja alternifolia</name>
    <dbReference type="NCBI Taxonomy" id="168488"/>
    <lineage>
        <taxon>Eukaryota</taxon>
        <taxon>Viridiplantae</taxon>
        <taxon>Streptophyta</taxon>
        <taxon>Embryophyta</taxon>
        <taxon>Tracheophyta</taxon>
        <taxon>Spermatophyta</taxon>
        <taxon>Magnoliopsida</taxon>
        <taxon>eudicotyledons</taxon>
        <taxon>Gunneridae</taxon>
        <taxon>Pentapetalae</taxon>
        <taxon>asterids</taxon>
        <taxon>lamiids</taxon>
        <taxon>Lamiales</taxon>
        <taxon>Scrophulariaceae</taxon>
        <taxon>Buddlejeae</taxon>
        <taxon>Buddleja</taxon>
    </lineage>
</organism>
<comment type="caution">
    <text evidence="2">The sequence shown here is derived from an EMBL/GenBank/DDBJ whole genome shotgun (WGS) entry which is preliminary data.</text>
</comment>
<reference evidence="2" key="1">
    <citation type="submission" date="2019-10" db="EMBL/GenBank/DDBJ databases">
        <authorList>
            <person name="Zhang R."/>
            <person name="Pan Y."/>
            <person name="Wang J."/>
            <person name="Ma R."/>
            <person name="Yu S."/>
        </authorList>
    </citation>
    <scope>NUCLEOTIDE SEQUENCE</scope>
    <source>
        <strain evidence="2">LA-IB0</strain>
        <tissue evidence="2">Leaf</tissue>
    </source>
</reference>
<keyword evidence="3" id="KW-1185">Reference proteome</keyword>
<accession>A0AAV6WD12</accession>
<evidence type="ECO:0008006" key="4">
    <source>
        <dbReference type="Google" id="ProtNLM"/>
    </source>
</evidence>
<proteinExistence type="predicted"/>
<gene>
    <name evidence="2" type="ORF">BUALT_Bualt15G0122500</name>
</gene>
<keyword evidence="1" id="KW-0472">Membrane</keyword>
<name>A0AAV6WD12_9LAMI</name>
<dbReference type="Proteomes" id="UP000826271">
    <property type="component" value="Unassembled WGS sequence"/>
</dbReference>
<keyword evidence="1" id="KW-1133">Transmembrane helix</keyword>
<feature type="transmembrane region" description="Helical" evidence="1">
    <location>
        <begin position="67"/>
        <end position="85"/>
    </location>
</feature>
<dbReference type="AlphaFoldDB" id="A0AAV6WD12"/>
<keyword evidence="1" id="KW-0812">Transmembrane</keyword>
<sequence length="115" mass="12700">MFGANVRGPIILFEFGPLGRTIFQGGGCFACKKYKIKGYYTGITKGEEQAGVGDCEVEVTKLEIEDFAWVVFFLWGCLLIVWIAATVKGKGKEGGDYNLKKCKQALKFLEDAENS</sequence>
<protein>
    <recommendedName>
        <fullName evidence="4">Transmembrane protein</fullName>
    </recommendedName>
</protein>
<evidence type="ECO:0000313" key="2">
    <source>
        <dbReference type="EMBL" id="KAG8369161.1"/>
    </source>
</evidence>
<evidence type="ECO:0000256" key="1">
    <source>
        <dbReference type="SAM" id="Phobius"/>
    </source>
</evidence>
<dbReference type="EMBL" id="WHWC01000015">
    <property type="protein sequence ID" value="KAG8369161.1"/>
    <property type="molecule type" value="Genomic_DNA"/>
</dbReference>
<evidence type="ECO:0000313" key="3">
    <source>
        <dbReference type="Proteomes" id="UP000826271"/>
    </source>
</evidence>